<name>A0A0K8NYI4_PISS1</name>
<dbReference type="Gene3D" id="3.90.420.10">
    <property type="entry name" value="Oxidoreductase, molybdopterin-binding domain"/>
    <property type="match status" value="1"/>
</dbReference>
<reference evidence="2" key="1">
    <citation type="submission" date="2015-07" db="EMBL/GenBank/DDBJ databases">
        <title>Discovery of a poly(ethylene terephthalate assimilation.</title>
        <authorList>
            <person name="Yoshida S."/>
            <person name="Hiraga K."/>
            <person name="Takehana T."/>
            <person name="Taniguchi I."/>
            <person name="Yamaji H."/>
            <person name="Maeda Y."/>
            <person name="Toyohara K."/>
            <person name="Miyamoto K."/>
            <person name="Kimura Y."/>
            <person name="Oda K."/>
        </authorList>
    </citation>
    <scope>NUCLEOTIDE SEQUENCE [LARGE SCALE GENOMIC DNA]</scope>
    <source>
        <strain evidence="2">NBRC 110686 / TISTR 2288 / 201-F6</strain>
    </source>
</reference>
<gene>
    <name evidence="1" type="ORF">ISF6_0535</name>
</gene>
<evidence type="ECO:0000313" key="2">
    <source>
        <dbReference type="Proteomes" id="UP000037660"/>
    </source>
</evidence>
<dbReference type="EMBL" id="BBYR01000012">
    <property type="protein sequence ID" value="GAP34985.1"/>
    <property type="molecule type" value="Genomic_DNA"/>
</dbReference>
<keyword evidence="2" id="KW-1185">Reference proteome</keyword>
<dbReference type="RefSeq" id="WP_054019064.1">
    <property type="nucleotide sequence ID" value="NZ_JBFBPI010000012.1"/>
</dbReference>
<sequence>MEAAAQAVAGPPGPALLLAGALPRPGRWPPEALRQLGEREAGPFELQCFTGRPIGRLEAARGVRLIDVLDAGGFSMQPRALRKRCIVAAVAADGYRALFSWNELYNGPIGAGVLVIWAQQGQALAPPLGPLALLSAHDHRLGPRHLHGLERIEVHAL</sequence>
<protein>
    <recommendedName>
        <fullName evidence="3">Oxidoreductase molybdopterin-binding domain-containing protein</fullName>
    </recommendedName>
</protein>
<proteinExistence type="predicted"/>
<evidence type="ECO:0000313" key="1">
    <source>
        <dbReference type="EMBL" id="GAP34985.1"/>
    </source>
</evidence>
<dbReference type="Proteomes" id="UP000037660">
    <property type="component" value="Unassembled WGS sequence"/>
</dbReference>
<evidence type="ECO:0008006" key="3">
    <source>
        <dbReference type="Google" id="ProtNLM"/>
    </source>
</evidence>
<organism evidence="1 2">
    <name type="scientific">Piscinibacter sakaiensis</name>
    <name type="common">Ideonella sakaiensis</name>
    <dbReference type="NCBI Taxonomy" id="1547922"/>
    <lineage>
        <taxon>Bacteria</taxon>
        <taxon>Pseudomonadati</taxon>
        <taxon>Pseudomonadota</taxon>
        <taxon>Betaproteobacteria</taxon>
        <taxon>Burkholderiales</taxon>
        <taxon>Sphaerotilaceae</taxon>
        <taxon>Piscinibacter</taxon>
    </lineage>
</organism>
<reference evidence="1 2" key="2">
    <citation type="journal article" date="2016" name="Science">
        <title>A bacterium that degrades and assimilates poly(ethylene terephthalate).</title>
        <authorList>
            <person name="Yoshida S."/>
            <person name="Hiraga K."/>
            <person name="Takehana T."/>
            <person name="Taniguchi I."/>
            <person name="Yamaji H."/>
            <person name="Maeda Y."/>
            <person name="Toyohara K."/>
            <person name="Miyamoto K."/>
            <person name="Kimura Y."/>
            <person name="Oda K."/>
        </authorList>
    </citation>
    <scope>NUCLEOTIDE SEQUENCE [LARGE SCALE GENOMIC DNA]</scope>
    <source>
        <strain evidence="2">NBRC 110686 / TISTR 2288 / 201-F6</strain>
    </source>
</reference>
<dbReference type="STRING" id="1547922.ISF6_0535"/>
<comment type="caution">
    <text evidence="1">The sequence shown here is derived from an EMBL/GenBank/DDBJ whole genome shotgun (WGS) entry which is preliminary data.</text>
</comment>
<accession>A0A0K8NYI4</accession>
<dbReference type="SUPFAM" id="SSF56524">
    <property type="entry name" value="Oxidoreductase molybdopterin-binding domain"/>
    <property type="match status" value="1"/>
</dbReference>
<dbReference type="InterPro" id="IPR036374">
    <property type="entry name" value="OxRdtase_Mopterin-bd_sf"/>
</dbReference>
<dbReference type="AlphaFoldDB" id="A0A0K8NYI4"/>